<evidence type="ECO:0000259" key="12">
    <source>
        <dbReference type="PROSITE" id="PS50109"/>
    </source>
</evidence>
<dbReference type="GO" id="GO:0005886">
    <property type="term" value="C:plasma membrane"/>
    <property type="evidence" value="ECO:0007669"/>
    <property type="project" value="UniProtKB-SubCell"/>
</dbReference>
<dbReference type="Gene3D" id="6.10.340.10">
    <property type="match status" value="1"/>
</dbReference>
<dbReference type="Gene3D" id="1.10.287.130">
    <property type="match status" value="1"/>
</dbReference>
<evidence type="ECO:0000256" key="8">
    <source>
        <dbReference type="ARBA" id="ARBA00022989"/>
    </source>
</evidence>
<keyword evidence="6 11" id="KW-0812">Transmembrane</keyword>
<evidence type="ECO:0000256" key="6">
    <source>
        <dbReference type="ARBA" id="ARBA00022692"/>
    </source>
</evidence>
<evidence type="ECO:0000313" key="14">
    <source>
        <dbReference type="Proteomes" id="UP000316181"/>
    </source>
</evidence>
<dbReference type="InterPro" id="IPR003594">
    <property type="entry name" value="HATPase_dom"/>
</dbReference>
<evidence type="ECO:0000256" key="3">
    <source>
        <dbReference type="ARBA" id="ARBA00012438"/>
    </source>
</evidence>
<dbReference type="InterPro" id="IPR036890">
    <property type="entry name" value="HATPase_C_sf"/>
</dbReference>
<dbReference type="SMART" id="SM00387">
    <property type="entry name" value="HATPase_c"/>
    <property type="match status" value="1"/>
</dbReference>
<dbReference type="InterPro" id="IPR004358">
    <property type="entry name" value="Sig_transdc_His_kin-like_C"/>
</dbReference>
<evidence type="ECO:0000313" key="13">
    <source>
        <dbReference type="EMBL" id="TQK76913.1"/>
    </source>
</evidence>
<dbReference type="SUPFAM" id="SSF55874">
    <property type="entry name" value="ATPase domain of HSP90 chaperone/DNA topoisomerase II/histidine kinase"/>
    <property type="match status" value="1"/>
</dbReference>
<dbReference type="Pfam" id="PF00512">
    <property type="entry name" value="HisKA"/>
    <property type="match status" value="1"/>
</dbReference>
<dbReference type="InterPro" id="IPR050428">
    <property type="entry name" value="TCS_sensor_his_kinase"/>
</dbReference>
<dbReference type="Pfam" id="PF02518">
    <property type="entry name" value="HATPase_c"/>
    <property type="match status" value="1"/>
</dbReference>
<dbReference type="SUPFAM" id="SSF47384">
    <property type="entry name" value="Homodimeric domain of signal transducing histidine kinase"/>
    <property type="match status" value="1"/>
</dbReference>
<evidence type="ECO:0000256" key="5">
    <source>
        <dbReference type="ARBA" id="ARBA00022679"/>
    </source>
</evidence>
<dbReference type="PANTHER" id="PTHR45436:SF5">
    <property type="entry name" value="SENSOR HISTIDINE KINASE TRCS"/>
    <property type="match status" value="1"/>
</dbReference>
<dbReference type="OrthoDB" id="9808408at2"/>
<reference evidence="13 14" key="1">
    <citation type="submission" date="2019-06" db="EMBL/GenBank/DDBJ databases">
        <title>Sequencing the genomes of 1000 actinobacteria strains.</title>
        <authorList>
            <person name="Klenk H.-P."/>
        </authorList>
    </citation>
    <scope>NUCLEOTIDE SEQUENCE [LARGE SCALE GENOMIC DNA]</scope>
    <source>
        <strain evidence="13 14">DSM 10596</strain>
    </source>
</reference>
<dbReference type="PROSITE" id="PS50109">
    <property type="entry name" value="HIS_KIN"/>
    <property type="match status" value="1"/>
</dbReference>
<comment type="catalytic activity">
    <reaction evidence="1">
        <text>ATP + protein L-histidine = ADP + protein N-phospho-L-histidine.</text>
        <dbReference type="EC" id="2.7.13.3"/>
    </reaction>
</comment>
<organism evidence="13 14">
    <name type="scientific">Rarobacter incanus</name>
    <dbReference type="NCBI Taxonomy" id="153494"/>
    <lineage>
        <taxon>Bacteria</taxon>
        <taxon>Bacillati</taxon>
        <taxon>Actinomycetota</taxon>
        <taxon>Actinomycetes</taxon>
        <taxon>Micrococcales</taxon>
        <taxon>Rarobacteraceae</taxon>
        <taxon>Rarobacter</taxon>
    </lineage>
</organism>
<keyword evidence="9" id="KW-0902">Two-component regulatory system</keyword>
<dbReference type="RefSeq" id="WP_142112511.1">
    <property type="nucleotide sequence ID" value="NZ_BAAATB010000004.1"/>
</dbReference>
<dbReference type="CDD" id="cd00082">
    <property type="entry name" value="HisKA"/>
    <property type="match status" value="1"/>
</dbReference>
<feature type="domain" description="Histidine kinase" evidence="12">
    <location>
        <begin position="206"/>
        <end position="401"/>
    </location>
</feature>
<dbReference type="Gene3D" id="3.30.565.10">
    <property type="entry name" value="Histidine kinase-like ATPase, C-terminal domain"/>
    <property type="match status" value="1"/>
</dbReference>
<protein>
    <recommendedName>
        <fullName evidence="3">histidine kinase</fullName>
        <ecNumber evidence="3">2.7.13.3</ecNumber>
    </recommendedName>
</protein>
<evidence type="ECO:0000256" key="10">
    <source>
        <dbReference type="ARBA" id="ARBA00023136"/>
    </source>
</evidence>
<dbReference type="Proteomes" id="UP000316181">
    <property type="component" value="Unassembled WGS sequence"/>
</dbReference>
<dbReference type="InterPro" id="IPR036097">
    <property type="entry name" value="HisK_dim/P_sf"/>
</dbReference>
<keyword evidence="7 13" id="KW-0418">Kinase</keyword>
<keyword evidence="5" id="KW-0808">Transferase</keyword>
<evidence type="ECO:0000256" key="9">
    <source>
        <dbReference type="ARBA" id="ARBA00023012"/>
    </source>
</evidence>
<keyword evidence="10 11" id="KW-0472">Membrane</keyword>
<name>A0A542SQL9_9MICO</name>
<proteinExistence type="predicted"/>
<dbReference type="AlphaFoldDB" id="A0A542SQL9"/>
<dbReference type="GO" id="GO:0000155">
    <property type="term" value="F:phosphorelay sensor kinase activity"/>
    <property type="evidence" value="ECO:0007669"/>
    <property type="project" value="InterPro"/>
</dbReference>
<dbReference type="PANTHER" id="PTHR45436">
    <property type="entry name" value="SENSOR HISTIDINE KINASE YKOH"/>
    <property type="match status" value="1"/>
</dbReference>
<gene>
    <name evidence="13" type="ORF">FB389_1615</name>
</gene>
<keyword evidence="4" id="KW-0597">Phosphoprotein</keyword>
<evidence type="ECO:0000256" key="1">
    <source>
        <dbReference type="ARBA" id="ARBA00000085"/>
    </source>
</evidence>
<comment type="caution">
    <text evidence="13">The sequence shown here is derived from an EMBL/GenBank/DDBJ whole genome shotgun (WGS) entry which is preliminary data.</text>
</comment>
<dbReference type="EC" id="2.7.13.3" evidence="3"/>
<accession>A0A542SQL9</accession>
<evidence type="ECO:0000256" key="2">
    <source>
        <dbReference type="ARBA" id="ARBA00004236"/>
    </source>
</evidence>
<feature type="transmembrane region" description="Helical" evidence="11">
    <location>
        <begin position="125"/>
        <end position="145"/>
    </location>
</feature>
<dbReference type="EMBL" id="VFNV01000001">
    <property type="protein sequence ID" value="TQK76913.1"/>
    <property type="molecule type" value="Genomic_DNA"/>
</dbReference>
<keyword evidence="8 11" id="KW-1133">Transmembrane helix</keyword>
<comment type="subcellular location">
    <subcellularLocation>
        <location evidence="2">Cell membrane</location>
    </subcellularLocation>
</comment>
<evidence type="ECO:0000256" key="11">
    <source>
        <dbReference type="SAM" id="Phobius"/>
    </source>
</evidence>
<evidence type="ECO:0000256" key="7">
    <source>
        <dbReference type="ARBA" id="ARBA00022777"/>
    </source>
</evidence>
<dbReference type="PRINTS" id="PR00344">
    <property type="entry name" value="BCTRLSENSOR"/>
</dbReference>
<evidence type="ECO:0000256" key="4">
    <source>
        <dbReference type="ARBA" id="ARBA00022553"/>
    </source>
</evidence>
<dbReference type="InterPro" id="IPR005467">
    <property type="entry name" value="His_kinase_dom"/>
</dbReference>
<keyword evidence="14" id="KW-1185">Reference proteome</keyword>
<dbReference type="InterPro" id="IPR003661">
    <property type="entry name" value="HisK_dim/P_dom"/>
</dbReference>
<sequence>MIRSLRTRIALVVIGCALVVASTISLIVDRQFMISGREHLRETAIDQLDAATATYEFSGALSRNATTNQSVMPPTLRSSITGDLTATYFDGATMWGAHRVADSKILAVRVSADQLTTQRSQLRAILTWTSAAVVVLAGAVGFLVANQLTRRLRRAASMVVGADSTQASISDAVGGNDEVAELATTIDELTTRLSDRLDRERAFSANVAHELRNPLTALVNATELLDDADEATALVRNQTKRIRALVENLLDLARSEGGADRDRFDAHESATLVRSIVRDIERLTEARAQVVAEFSARVLTDPHRLGQVLSNLIVNGNRHGGGNVRVVVLGDTVEVRDAGPGFPDDIVRNGPHRFSTYGRAGGSGLGLVLATQLCEALGGNLVLTNGPLGGAVARFTLPLAPPEAPSHPA</sequence>
<dbReference type="SMART" id="SM00388">
    <property type="entry name" value="HisKA"/>
    <property type="match status" value="1"/>
</dbReference>